<organism evidence="11 12">
    <name type="scientific">Cynara cardunculus var. scolymus</name>
    <name type="common">Globe artichoke</name>
    <name type="synonym">Cynara scolymus</name>
    <dbReference type="NCBI Taxonomy" id="59895"/>
    <lineage>
        <taxon>Eukaryota</taxon>
        <taxon>Viridiplantae</taxon>
        <taxon>Streptophyta</taxon>
        <taxon>Embryophyta</taxon>
        <taxon>Tracheophyta</taxon>
        <taxon>Spermatophyta</taxon>
        <taxon>Magnoliopsida</taxon>
        <taxon>eudicotyledons</taxon>
        <taxon>Gunneridae</taxon>
        <taxon>Pentapetalae</taxon>
        <taxon>asterids</taxon>
        <taxon>campanulids</taxon>
        <taxon>Asterales</taxon>
        <taxon>Asteraceae</taxon>
        <taxon>Carduoideae</taxon>
        <taxon>Cardueae</taxon>
        <taxon>Carduinae</taxon>
        <taxon>Cynara</taxon>
    </lineage>
</organism>
<evidence type="ECO:0000256" key="7">
    <source>
        <dbReference type="ARBA" id="ARBA00023316"/>
    </source>
</evidence>
<dbReference type="InterPro" id="IPR012334">
    <property type="entry name" value="Pectin_lyas_fold"/>
</dbReference>
<dbReference type="Gene3D" id="2.160.20.10">
    <property type="entry name" value="Single-stranded right-handed beta-helix, Pectin lyase-like"/>
    <property type="match status" value="1"/>
</dbReference>
<evidence type="ECO:0000256" key="3">
    <source>
        <dbReference type="ARBA" id="ARBA00022512"/>
    </source>
</evidence>
<dbReference type="GO" id="GO:0005975">
    <property type="term" value="P:carbohydrate metabolic process"/>
    <property type="evidence" value="ECO:0007669"/>
    <property type="project" value="InterPro"/>
</dbReference>
<dbReference type="Pfam" id="PF00295">
    <property type="entry name" value="Glyco_hydro_28"/>
    <property type="match status" value="1"/>
</dbReference>
<evidence type="ECO:0000256" key="8">
    <source>
        <dbReference type="PROSITE-ProRule" id="PRU10052"/>
    </source>
</evidence>
<keyword evidence="4" id="KW-0964">Secreted</keyword>
<evidence type="ECO:0000256" key="10">
    <source>
        <dbReference type="SAM" id="MobiDB-lite"/>
    </source>
</evidence>
<dbReference type="PANTHER" id="PTHR31375">
    <property type="match status" value="1"/>
</dbReference>
<evidence type="ECO:0000256" key="1">
    <source>
        <dbReference type="ARBA" id="ARBA00004191"/>
    </source>
</evidence>
<keyword evidence="6 9" id="KW-0326">Glycosidase</keyword>
<evidence type="ECO:0000256" key="2">
    <source>
        <dbReference type="ARBA" id="ARBA00008834"/>
    </source>
</evidence>
<evidence type="ECO:0000313" key="12">
    <source>
        <dbReference type="Proteomes" id="UP000243975"/>
    </source>
</evidence>
<name>A0A118JYK3_CYNCS</name>
<dbReference type="InterPro" id="IPR011050">
    <property type="entry name" value="Pectin_lyase_fold/virulence"/>
</dbReference>
<dbReference type="SUPFAM" id="SSF51126">
    <property type="entry name" value="Pectin lyase-like"/>
    <property type="match status" value="1"/>
</dbReference>
<feature type="active site" evidence="8">
    <location>
        <position position="352"/>
    </location>
</feature>
<evidence type="ECO:0000256" key="9">
    <source>
        <dbReference type="RuleBase" id="RU361169"/>
    </source>
</evidence>
<sequence>MNQSKPLLLTLLTGEDAAEPTSGANERRRQQQQLGRGDTISTQERRQQQQLGGDEMVEATQQQLGRGDTAATRERQQLGRGDTAATRERRHSSNSGEAATHGRRRDRLEGGRKANCIKLVITCILTIISISQSQPITSEIDVTAFGAIGDGITDDKLALQDAWNVACSSTGNLMLPSGNFLVGPTTFRGPCKPKTMVVNVIGTVKAIPRKDWNNEADTWLNFEHVENLIITGPGQFEGQGDSGWWDCEKTNNCETNPTALGFHHCNGVKLIKVTSKNSPKNHISINACDGAIVDNVTLIAPKESPNTDGIDISATNGVHVNGGTIQTGDDCIAINGGSSNIHIDGLFCGPGHGVSVGSLGRNGKTDIVRNVTVINTTFTATQNGARVKTVPGGSGLADDITFSNITMVAVENPIILTQFYCPHKQCNDIPPVVHVSDVTFKDIHGTSSKPDAINILCSKSPESCTGITLEQINIGAANPAQRVVSNCHNTRVQTIGVVSPPIVCTPASFISIDTVTHEQPSKDII</sequence>
<feature type="region of interest" description="Disordered" evidence="10">
    <location>
        <begin position="1"/>
        <end position="108"/>
    </location>
</feature>
<accession>A0A118JYK3</accession>
<comment type="caution">
    <text evidence="11">The sequence shown here is derived from an EMBL/GenBank/DDBJ whole genome shotgun (WGS) entry which is preliminary data.</text>
</comment>
<evidence type="ECO:0000313" key="11">
    <source>
        <dbReference type="EMBL" id="KVH98771.1"/>
    </source>
</evidence>
<dbReference type="AlphaFoldDB" id="A0A118JYK3"/>
<gene>
    <name evidence="11" type="ORF">Ccrd_023002</name>
</gene>
<evidence type="ECO:0000256" key="5">
    <source>
        <dbReference type="ARBA" id="ARBA00022801"/>
    </source>
</evidence>
<keyword evidence="7" id="KW-0961">Cell wall biogenesis/degradation</keyword>
<proteinExistence type="inferred from homology"/>
<comment type="subcellular location">
    <subcellularLocation>
        <location evidence="1">Secreted</location>
        <location evidence="1">Cell wall</location>
    </subcellularLocation>
</comment>
<protein>
    <submittedName>
        <fullName evidence="11">Glycoside hydrolase, family 28</fullName>
    </submittedName>
</protein>
<reference evidence="11 12" key="1">
    <citation type="journal article" date="2016" name="Sci. Rep.">
        <title>The genome sequence of the outbreeding globe artichoke constructed de novo incorporating a phase-aware low-pass sequencing strategy of F1 progeny.</title>
        <authorList>
            <person name="Scaglione D."/>
            <person name="Reyes-Chin-Wo S."/>
            <person name="Acquadro A."/>
            <person name="Froenicke L."/>
            <person name="Portis E."/>
            <person name="Beitel C."/>
            <person name="Tirone M."/>
            <person name="Mauro R."/>
            <person name="Lo Monaco A."/>
            <person name="Mauromicale G."/>
            <person name="Faccioli P."/>
            <person name="Cattivelli L."/>
            <person name="Rieseberg L."/>
            <person name="Michelmore R."/>
            <person name="Lanteri S."/>
        </authorList>
    </citation>
    <scope>NUCLEOTIDE SEQUENCE [LARGE SCALE GENOMIC DNA]</scope>
    <source>
        <strain evidence="11">2C</strain>
    </source>
</reference>
<dbReference type="InterPro" id="IPR006626">
    <property type="entry name" value="PbH1"/>
</dbReference>
<dbReference type="EMBL" id="LEKV01003708">
    <property type="protein sequence ID" value="KVH98771.1"/>
    <property type="molecule type" value="Genomic_DNA"/>
</dbReference>
<dbReference type="GO" id="GO:0004650">
    <property type="term" value="F:polygalacturonase activity"/>
    <property type="evidence" value="ECO:0007669"/>
    <property type="project" value="InterPro"/>
</dbReference>
<keyword evidence="5 9" id="KW-0378">Hydrolase</keyword>
<dbReference type="GO" id="GO:0071555">
    <property type="term" value="P:cell wall organization"/>
    <property type="evidence" value="ECO:0007669"/>
    <property type="project" value="UniProtKB-KW"/>
</dbReference>
<dbReference type="InterPro" id="IPR000743">
    <property type="entry name" value="Glyco_hydro_28"/>
</dbReference>
<evidence type="ECO:0000256" key="4">
    <source>
        <dbReference type="ARBA" id="ARBA00022525"/>
    </source>
</evidence>
<keyword evidence="3" id="KW-0134">Cell wall</keyword>
<comment type="similarity">
    <text evidence="2 9">Belongs to the glycosyl hydrolase 28 family.</text>
</comment>
<dbReference type="STRING" id="59895.A0A118JYK3"/>
<dbReference type="Gramene" id="KVH98771">
    <property type="protein sequence ID" value="KVH98771"/>
    <property type="gene ID" value="Ccrd_023002"/>
</dbReference>
<dbReference type="SMART" id="SM00710">
    <property type="entry name" value="PbH1"/>
    <property type="match status" value="6"/>
</dbReference>
<dbReference type="Proteomes" id="UP000243975">
    <property type="component" value="Unassembled WGS sequence"/>
</dbReference>
<evidence type="ECO:0000256" key="6">
    <source>
        <dbReference type="ARBA" id="ARBA00023295"/>
    </source>
</evidence>
<keyword evidence="12" id="KW-1185">Reference proteome</keyword>
<dbReference type="PROSITE" id="PS00502">
    <property type="entry name" value="POLYGALACTURONASE"/>
    <property type="match status" value="1"/>
</dbReference>